<dbReference type="GO" id="GO:0016197">
    <property type="term" value="P:endosomal transport"/>
    <property type="evidence" value="ECO:0007669"/>
    <property type="project" value="TreeGrafter"/>
</dbReference>
<dbReference type="Proteomes" id="UP000054560">
    <property type="component" value="Unassembled WGS sequence"/>
</dbReference>
<protein>
    <recommendedName>
        <fullName evidence="2">ATPase AAA-type core domain-containing protein</fullName>
    </recommendedName>
</protein>
<sequence length="71" mass="7999">VGNDNDGVLVLGATNIPWSLDPAIRRRFEKRIYIPLPDLHARAIMIERIVGDTPNTLTLKDYRELALKTDG</sequence>
<feature type="domain" description="ATPase AAA-type core" evidence="2">
    <location>
        <begin position="4"/>
        <end position="36"/>
    </location>
</feature>
<dbReference type="EMBL" id="KQ246377">
    <property type="protein sequence ID" value="KNC72881.1"/>
    <property type="molecule type" value="Genomic_DNA"/>
</dbReference>
<gene>
    <name evidence="3" type="ORF">SARC_14559</name>
</gene>
<evidence type="ECO:0000259" key="2">
    <source>
        <dbReference type="Pfam" id="PF00004"/>
    </source>
</evidence>
<feature type="non-terminal residue" evidence="3">
    <location>
        <position position="1"/>
    </location>
</feature>
<dbReference type="Pfam" id="PF00004">
    <property type="entry name" value="AAA"/>
    <property type="match status" value="1"/>
</dbReference>
<proteinExistence type="inferred from homology"/>
<dbReference type="InterPro" id="IPR003959">
    <property type="entry name" value="ATPase_AAA_core"/>
</dbReference>
<dbReference type="eggNOG" id="KOG0739">
    <property type="taxonomic scope" value="Eukaryota"/>
</dbReference>
<dbReference type="STRING" id="667725.A0A0L0F8K5"/>
<dbReference type="PROSITE" id="PS00674">
    <property type="entry name" value="AAA"/>
    <property type="match status" value="1"/>
</dbReference>
<reference evidence="3 4" key="1">
    <citation type="submission" date="2011-02" db="EMBL/GenBank/DDBJ databases">
        <title>The Genome Sequence of Sphaeroforma arctica JP610.</title>
        <authorList>
            <consortium name="The Broad Institute Genome Sequencing Platform"/>
            <person name="Russ C."/>
            <person name="Cuomo C."/>
            <person name="Young S.K."/>
            <person name="Zeng Q."/>
            <person name="Gargeya S."/>
            <person name="Alvarado L."/>
            <person name="Berlin A."/>
            <person name="Chapman S.B."/>
            <person name="Chen Z."/>
            <person name="Freedman E."/>
            <person name="Gellesch M."/>
            <person name="Goldberg J."/>
            <person name="Griggs A."/>
            <person name="Gujja S."/>
            <person name="Heilman E."/>
            <person name="Heiman D."/>
            <person name="Howarth C."/>
            <person name="Mehta T."/>
            <person name="Neiman D."/>
            <person name="Pearson M."/>
            <person name="Roberts A."/>
            <person name="Saif S."/>
            <person name="Shea T."/>
            <person name="Shenoy N."/>
            <person name="Sisk P."/>
            <person name="Stolte C."/>
            <person name="Sykes S."/>
            <person name="White J."/>
            <person name="Yandava C."/>
            <person name="Burger G."/>
            <person name="Gray M.W."/>
            <person name="Holland P.W.H."/>
            <person name="King N."/>
            <person name="Lang F.B.F."/>
            <person name="Roger A.J."/>
            <person name="Ruiz-Trillo I."/>
            <person name="Haas B."/>
            <person name="Nusbaum C."/>
            <person name="Birren B."/>
        </authorList>
    </citation>
    <scope>NUCLEOTIDE SEQUENCE [LARGE SCALE GENOMIC DNA]</scope>
    <source>
        <strain evidence="3 4">JP610</strain>
    </source>
</reference>
<dbReference type="PANTHER" id="PTHR23074:SF83">
    <property type="entry name" value="VACUOLAR PROTEIN SORTING-ASSOCIATED PROTEIN 4A"/>
    <property type="match status" value="1"/>
</dbReference>
<dbReference type="GeneID" id="25915063"/>
<dbReference type="InterPro" id="IPR050304">
    <property type="entry name" value="MT-severing_AAA_ATPase"/>
</dbReference>
<evidence type="ECO:0000256" key="1">
    <source>
        <dbReference type="RuleBase" id="RU003651"/>
    </source>
</evidence>
<dbReference type="InterPro" id="IPR027417">
    <property type="entry name" value="P-loop_NTPase"/>
</dbReference>
<dbReference type="GO" id="GO:0007033">
    <property type="term" value="P:vacuole organization"/>
    <property type="evidence" value="ECO:0007669"/>
    <property type="project" value="TreeGrafter"/>
</dbReference>
<dbReference type="AlphaFoldDB" id="A0A0L0F8K5"/>
<dbReference type="RefSeq" id="XP_014146783.1">
    <property type="nucleotide sequence ID" value="XM_014291308.1"/>
</dbReference>
<dbReference type="GO" id="GO:0016887">
    <property type="term" value="F:ATP hydrolysis activity"/>
    <property type="evidence" value="ECO:0007669"/>
    <property type="project" value="InterPro"/>
</dbReference>
<keyword evidence="1" id="KW-0067">ATP-binding</keyword>
<dbReference type="Gene3D" id="1.10.8.60">
    <property type="match status" value="1"/>
</dbReference>
<evidence type="ECO:0000313" key="3">
    <source>
        <dbReference type="EMBL" id="KNC72881.1"/>
    </source>
</evidence>
<dbReference type="PANTHER" id="PTHR23074">
    <property type="entry name" value="AAA DOMAIN-CONTAINING"/>
    <property type="match status" value="1"/>
</dbReference>
<dbReference type="Gene3D" id="3.40.50.300">
    <property type="entry name" value="P-loop containing nucleotide triphosphate hydrolases"/>
    <property type="match status" value="1"/>
</dbReference>
<name>A0A0L0F8K5_9EUKA</name>
<keyword evidence="4" id="KW-1185">Reference proteome</keyword>
<organism evidence="3 4">
    <name type="scientific">Sphaeroforma arctica JP610</name>
    <dbReference type="NCBI Taxonomy" id="667725"/>
    <lineage>
        <taxon>Eukaryota</taxon>
        <taxon>Ichthyosporea</taxon>
        <taxon>Ichthyophonida</taxon>
        <taxon>Sphaeroforma</taxon>
    </lineage>
</organism>
<comment type="similarity">
    <text evidence="1">Belongs to the AAA ATPase family.</text>
</comment>
<dbReference type="SUPFAM" id="SSF52540">
    <property type="entry name" value="P-loop containing nucleoside triphosphate hydrolases"/>
    <property type="match status" value="1"/>
</dbReference>
<keyword evidence="1" id="KW-0547">Nucleotide-binding</keyword>
<dbReference type="GO" id="GO:0005524">
    <property type="term" value="F:ATP binding"/>
    <property type="evidence" value="ECO:0007669"/>
    <property type="project" value="UniProtKB-KW"/>
</dbReference>
<accession>A0A0L0F8K5</accession>
<dbReference type="InterPro" id="IPR003960">
    <property type="entry name" value="ATPase_AAA_CS"/>
</dbReference>
<dbReference type="OrthoDB" id="29072at2759"/>
<evidence type="ECO:0000313" key="4">
    <source>
        <dbReference type="Proteomes" id="UP000054560"/>
    </source>
</evidence>